<reference evidence="2" key="1">
    <citation type="submission" date="2022-12" db="EMBL/GenBank/DDBJ databases">
        <title>Clostridium sp. nov., isolated from industrial wastewater.</title>
        <authorList>
            <person name="Jiayan W."/>
        </authorList>
    </citation>
    <scope>NUCLEOTIDE SEQUENCE</scope>
    <source>
        <strain evidence="2">ZC22-4</strain>
    </source>
</reference>
<sequence>MKCKIKIHKILIICASLIFILTSCITSTNSLIDPKYKLTIHYINVGQGDSILIQINNKNMLIDAGTKSASVSSYLKKHKVTKLDYIIATHPHEDHIGGMSSIINNFSIDNFYAPKATSNSLSFRNMLSALNKKNIKITPAKSGQNIDLAKDVKCFIVAPNNTYYDNINNYSIVIKLIYKNTSFLFTGDAESHSEEEIFKNGFDIKSDVLKLGHHGSNSSTSNKFLDEISPKVAIVSCGKGNDYDHPHKETLNKLKNKKILLYRTDLDGTIVLQSDGTKITRR</sequence>
<name>A0ABT4DE52_9CLOT</name>
<dbReference type="PROSITE" id="PS51257">
    <property type="entry name" value="PROKAR_LIPOPROTEIN"/>
    <property type="match status" value="1"/>
</dbReference>
<organism evidence="2 3">
    <name type="scientific">Clostridium brassicae</name>
    <dbReference type="NCBI Taxonomy" id="2999072"/>
    <lineage>
        <taxon>Bacteria</taxon>
        <taxon>Bacillati</taxon>
        <taxon>Bacillota</taxon>
        <taxon>Clostridia</taxon>
        <taxon>Eubacteriales</taxon>
        <taxon>Clostridiaceae</taxon>
        <taxon>Clostridium</taxon>
    </lineage>
</organism>
<evidence type="ECO:0000259" key="1">
    <source>
        <dbReference type="SMART" id="SM00849"/>
    </source>
</evidence>
<evidence type="ECO:0000313" key="3">
    <source>
        <dbReference type="Proteomes" id="UP001144612"/>
    </source>
</evidence>
<dbReference type="RefSeq" id="WP_268063032.1">
    <property type="nucleotide sequence ID" value="NZ_JAPQFJ010000035.1"/>
</dbReference>
<protein>
    <submittedName>
        <fullName evidence="2">ComEC/Rec2 family competence protein</fullName>
    </submittedName>
</protein>
<feature type="domain" description="Metallo-beta-lactamase" evidence="1">
    <location>
        <begin position="47"/>
        <end position="239"/>
    </location>
</feature>
<dbReference type="SUPFAM" id="SSF56281">
    <property type="entry name" value="Metallo-hydrolase/oxidoreductase"/>
    <property type="match status" value="1"/>
</dbReference>
<dbReference type="EMBL" id="JAPQFJ010000035">
    <property type="protein sequence ID" value="MCY6960596.1"/>
    <property type="molecule type" value="Genomic_DNA"/>
</dbReference>
<keyword evidence="3" id="KW-1185">Reference proteome</keyword>
<dbReference type="Proteomes" id="UP001144612">
    <property type="component" value="Unassembled WGS sequence"/>
</dbReference>
<gene>
    <name evidence="2" type="ORF">OW729_18540</name>
</gene>
<dbReference type="InterPro" id="IPR036866">
    <property type="entry name" value="RibonucZ/Hydroxyglut_hydro"/>
</dbReference>
<evidence type="ECO:0000313" key="2">
    <source>
        <dbReference type="EMBL" id="MCY6960596.1"/>
    </source>
</evidence>
<dbReference type="InterPro" id="IPR052159">
    <property type="entry name" value="Competence_DNA_uptake"/>
</dbReference>
<dbReference type="PANTHER" id="PTHR30619:SF7">
    <property type="entry name" value="BETA-LACTAMASE DOMAIN PROTEIN"/>
    <property type="match status" value="1"/>
</dbReference>
<dbReference type="InterPro" id="IPR001279">
    <property type="entry name" value="Metallo-B-lactamas"/>
</dbReference>
<dbReference type="Gene3D" id="3.60.15.10">
    <property type="entry name" value="Ribonuclease Z/Hydroxyacylglutathione hydrolase-like"/>
    <property type="match status" value="1"/>
</dbReference>
<dbReference type="Pfam" id="PF00753">
    <property type="entry name" value="Lactamase_B"/>
    <property type="match status" value="1"/>
</dbReference>
<dbReference type="SMART" id="SM00849">
    <property type="entry name" value="Lactamase_B"/>
    <property type="match status" value="1"/>
</dbReference>
<dbReference type="InterPro" id="IPR035681">
    <property type="entry name" value="ComA-like_MBL"/>
</dbReference>
<comment type="caution">
    <text evidence="2">The sequence shown here is derived from an EMBL/GenBank/DDBJ whole genome shotgun (WGS) entry which is preliminary data.</text>
</comment>
<dbReference type="PANTHER" id="PTHR30619">
    <property type="entry name" value="DNA INTERNALIZATION/COMPETENCE PROTEIN COMEC/REC2"/>
    <property type="match status" value="1"/>
</dbReference>
<proteinExistence type="predicted"/>
<accession>A0ABT4DE52</accession>
<dbReference type="CDD" id="cd07731">
    <property type="entry name" value="ComA-like_MBL-fold"/>
    <property type="match status" value="1"/>
</dbReference>